<protein>
    <submittedName>
        <fullName evidence="2">MarR family winged helix-turn-helix transcriptional regulator</fullName>
    </submittedName>
</protein>
<evidence type="ECO:0000313" key="3">
    <source>
        <dbReference type="Proteomes" id="UP001172728"/>
    </source>
</evidence>
<dbReference type="SMART" id="SM00347">
    <property type="entry name" value="HTH_MARR"/>
    <property type="match status" value="1"/>
</dbReference>
<evidence type="ECO:0000259" key="1">
    <source>
        <dbReference type="PROSITE" id="PS50995"/>
    </source>
</evidence>
<reference evidence="2" key="1">
    <citation type="submission" date="2023-06" db="EMBL/GenBank/DDBJ databases">
        <title>Sysu t00192.</title>
        <authorList>
            <person name="Gao L."/>
            <person name="Fang B.-Z."/>
            <person name="Li W.-J."/>
        </authorList>
    </citation>
    <scope>NUCLEOTIDE SEQUENCE</scope>
    <source>
        <strain evidence="2">SYSU T00192</strain>
    </source>
</reference>
<dbReference type="PANTHER" id="PTHR39515:SF2">
    <property type="entry name" value="HTH-TYPE TRANSCRIPTIONAL REGULATOR RV0880"/>
    <property type="match status" value="1"/>
</dbReference>
<sequence>MDGGTTMAQADDARLAAVLRDLSWTVHKRTPARAGVGPLPTTEIALLKQVVEQPGSTVGELSAALGLRQPNASAALRVLTQRGLVAREVGAPDRRIVRIQPTPAGVEEHHEISRAWVRSVEDAIAQLDPADRATLEGATDAMLALTRLVRTAE</sequence>
<dbReference type="InterPro" id="IPR036388">
    <property type="entry name" value="WH-like_DNA-bd_sf"/>
</dbReference>
<dbReference type="InterPro" id="IPR052526">
    <property type="entry name" value="HTH-type_Bedaq_tolerance"/>
</dbReference>
<organism evidence="2 3">
    <name type="scientific">Demequina litoralis</name>
    <dbReference type="NCBI Taxonomy" id="3051660"/>
    <lineage>
        <taxon>Bacteria</taxon>
        <taxon>Bacillati</taxon>
        <taxon>Actinomycetota</taxon>
        <taxon>Actinomycetes</taxon>
        <taxon>Micrococcales</taxon>
        <taxon>Demequinaceae</taxon>
        <taxon>Demequina</taxon>
    </lineage>
</organism>
<keyword evidence="3" id="KW-1185">Reference proteome</keyword>
<dbReference type="InterPro" id="IPR000835">
    <property type="entry name" value="HTH_MarR-typ"/>
</dbReference>
<dbReference type="RefSeq" id="WP_301134490.1">
    <property type="nucleotide sequence ID" value="NZ_JAUHPW010000008.1"/>
</dbReference>
<dbReference type="Gene3D" id="1.10.10.10">
    <property type="entry name" value="Winged helix-like DNA-binding domain superfamily/Winged helix DNA-binding domain"/>
    <property type="match status" value="1"/>
</dbReference>
<evidence type="ECO:0000313" key="2">
    <source>
        <dbReference type="EMBL" id="MDN4476330.1"/>
    </source>
</evidence>
<dbReference type="Proteomes" id="UP001172728">
    <property type="component" value="Unassembled WGS sequence"/>
</dbReference>
<gene>
    <name evidence="2" type="ORF">QQX09_10730</name>
</gene>
<dbReference type="SUPFAM" id="SSF46785">
    <property type="entry name" value="Winged helix' DNA-binding domain"/>
    <property type="match status" value="1"/>
</dbReference>
<accession>A0ABT8GB13</accession>
<dbReference type="PROSITE" id="PS50995">
    <property type="entry name" value="HTH_MARR_2"/>
    <property type="match status" value="1"/>
</dbReference>
<name>A0ABT8GB13_9MICO</name>
<dbReference type="Pfam" id="PF12802">
    <property type="entry name" value="MarR_2"/>
    <property type="match status" value="1"/>
</dbReference>
<dbReference type="EMBL" id="JAUHPW010000008">
    <property type="protein sequence ID" value="MDN4476330.1"/>
    <property type="molecule type" value="Genomic_DNA"/>
</dbReference>
<dbReference type="PANTHER" id="PTHR39515">
    <property type="entry name" value="CONSERVED PROTEIN"/>
    <property type="match status" value="1"/>
</dbReference>
<comment type="caution">
    <text evidence="2">The sequence shown here is derived from an EMBL/GenBank/DDBJ whole genome shotgun (WGS) entry which is preliminary data.</text>
</comment>
<dbReference type="InterPro" id="IPR036390">
    <property type="entry name" value="WH_DNA-bd_sf"/>
</dbReference>
<proteinExistence type="predicted"/>
<feature type="domain" description="HTH marR-type" evidence="1">
    <location>
        <begin position="12"/>
        <end position="144"/>
    </location>
</feature>